<keyword evidence="4 7" id="KW-0812">Transmembrane</keyword>
<keyword evidence="9" id="KW-1185">Reference proteome</keyword>
<comment type="subcellular location">
    <subcellularLocation>
        <location evidence="1">Cell inner membrane</location>
        <topology evidence="1">Multi-pass membrane protein</topology>
    </subcellularLocation>
</comment>
<feature type="transmembrane region" description="Helical" evidence="7">
    <location>
        <begin position="356"/>
        <end position="378"/>
    </location>
</feature>
<feature type="transmembrane region" description="Helical" evidence="7">
    <location>
        <begin position="199"/>
        <end position="220"/>
    </location>
</feature>
<dbReference type="EMBL" id="AFNV02000023">
    <property type="protein sequence ID" value="ERJ18086.1"/>
    <property type="molecule type" value="Genomic_DNA"/>
</dbReference>
<evidence type="ECO:0000313" key="9">
    <source>
        <dbReference type="Proteomes" id="UP000006242"/>
    </source>
</evidence>
<dbReference type="GO" id="GO:0042910">
    <property type="term" value="F:xenobiotic transmembrane transporter activity"/>
    <property type="evidence" value="ECO:0007669"/>
    <property type="project" value="InterPro"/>
</dbReference>
<dbReference type="PANTHER" id="PTHR43549">
    <property type="entry name" value="MULTIDRUG RESISTANCE PROTEIN YPNP-RELATED"/>
    <property type="match status" value="1"/>
</dbReference>
<feature type="transmembrane region" description="Helical" evidence="7">
    <location>
        <begin position="286"/>
        <end position="308"/>
    </location>
</feature>
<comment type="caution">
    <text evidence="8">The sequence shown here is derived from an EMBL/GenBank/DDBJ whole genome shotgun (WGS) entry which is preliminary data.</text>
</comment>
<dbReference type="InterPro" id="IPR002528">
    <property type="entry name" value="MATE_fam"/>
</dbReference>
<reference evidence="8 9" key="1">
    <citation type="journal article" date="2011" name="J. Bacteriol.">
        <title>Genome sequence of Salinisphaera shabanensis, a gammaproteobacterium from the harsh, variable environment of the brine-seawater interface of the Shaban Deep in the Red Sea.</title>
        <authorList>
            <person name="Antunes A."/>
            <person name="Alam I."/>
            <person name="Bajic V.B."/>
            <person name="Stingl U."/>
        </authorList>
    </citation>
    <scope>NUCLEOTIDE SEQUENCE [LARGE SCALE GENOMIC DNA]</scope>
    <source>
        <strain evidence="8 9">E1L3A</strain>
    </source>
</reference>
<accession>U2E2H6</accession>
<dbReference type="AlphaFoldDB" id="U2E2H6"/>
<feature type="transmembrane region" description="Helical" evidence="7">
    <location>
        <begin position="94"/>
        <end position="116"/>
    </location>
</feature>
<dbReference type="InterPro" id="IPR048279">
    <property type="entry name" value="MdtK-like"/>
</dbReference>
<gene>
    <name evidence="8" type="ORF">SSPSH_003001</name>
</gene>
<dbReference type="Proteomes" id="UP000006242">
    <property type="component" value="Unassembled WGS sequence"/>
</dbReference>
<dbReference type="Pfam" id="PF01554">
    <property type="entry name" value="MatE"/>
    <property type="match status" value="2"/>
</dbReference>
<keyword evidence="3" id="KW-1003">Cell membrane</keyword>
<feature type="transmembrane region" description="Helical" evidence="7">
    <location>
        <begin position="58"/>
        <end position="82"/>
    </location>
</feature>
<dbReference type="STRING" id="1033802.SSPSH_003001"/>
<evidence type="ECO:0000313" key="8">
    <source>
        <dbReference type="EMBL" id="ERJ18086.1"/>
    </source>
</evidence>
<feature type="transmembrane region" description="Helical" evidence="7">
    <location>
        <begin position="390"/>
        <end position="412"/>
    </location>
</feature>
<feature type="transmembrane region" description="Helical" evidence="7">
    <location>
        <begin position="241"/>
        <end position="266"/>
    </location>
</feature>
<dbReference type="NCBIfam" id="TIGR00797">
    <property type="entry name" value="matE"/>
    <property type="match status" value="1"/>
</dbReference>
<feature type="transmembrane region" description="Helical" evidence="7">
    <location>
        <begin position="18"/>
        <end position="38"/>
    </location>
</feature>
<feature type="transmembrane region" description="Helical" evidence="7">
    <location>
        <begin position="320"/>
        <end position="344"/>
    </location>
</feature>
<feature type="transmembrane region" description="Helical" evidence="7">
    <location>
        <begin position="418"/>
        <end position="438"/>
    </location>
</feature>
<evidence type="ECO:0000256" key="7">
    <source>
        <dbReference type="SAM" id="Phobius"/>
    </source>
</evidence>
<dbReference type="PANTHER" id="PTHR43549:SF3">
    <property type="entry name" value="MULTIDRUG RESISTANCE PROTEIN YPNP-RELATED"/>
    <property type="match status" value="1"/>
</dbReference>
<proteinExistence type="predicted"/>
<feature type="transmembrane region" description="Helical" evidence="7">
    <location>
        <begin position="136"/>
        <end position="158"/>
    </location>
</feature>
<organism evidence="8 9">
    <name type="scientific">Salinisphaera shabanensis E1L3A</name>
    <dbReference type="NCBI Taxonomy" id="1033802"/>
    <lineage>
        <taxon>Bacteria</taxon>
        <taxon>Pseudomonadati</taxon>
        <taxon>Pseudomonadota</taxon>
        <taxon>Gammaproteobacteria</taxon>
        <taxon>Salinisphaerales</taxon>
        <taxon>Salinisphaeraceae</taxon>
        <taxon>Salinisphaera</taxon>
    </lineage>
</organism>
<evidence type="ECO:0000256" key="6">
    <source>
        <dbReference type="ARBA" id="ARBA00023136"/>
    </source>
</evidence>
<dbReference type="eggNOG" id="COG0534">
    <property type="taxonomic scope" value="Bacteria"/>
</dbReference>
<dbReference type="RefSeq" id="WP_006912744.1">
    <property type="nucleotide sequence ID" value="NZ_AFNV02000023.1"/>
</dbReference>
<evidence type="ECO:0000256" key="1">
    <source>
        <dbReference type="ARBA" id="ARBA00004429"/>
    </source>
</evidence>
<keyword evidence="5 7" id="KW-1133">Transmembrane helix</keyword>
<protein>
    <submittedName>
        <fullName evidence="8">Multidrug protein</fullName>
    </submittedName>
</protein>
<evidence type="ECO:0000256" key="3">
    <source>
        <dbReference type="ARBA" id="ARBA00022475"/>
    </source>
</evidence>
<evidence type="ECO:0000256" key="5">
    <source>
        <dbReference type="ARBA" id="ARBA00022989"/>
    </source>
</evidence>
<name>U2E2H6_9GAMM</name>
<sequence length="458" mass="48836">MSDFSSPRASSGALRRQLFAQTWPMAIGVMSLLGFQLVDSAFVARLGTVPLAAQSFTFPITFLMIGVQVGLGIAIAALISRAVGAGELERARRLGSLVLFGGAVVIGCLAIVLWVFHVPLFRQLGAEGEALELIGHYWPVQLLANWFSALLYFGYTLFRAHNNTRLPGLLMVTTSALNLVFDPLLIFGVGGWSGLGLPGAAWATTLSFLLGLMLLGWRLSERDWLSSADLIGEARRSTAPFAVIAGPAMLSQLMPALSAMAATALIASLGEQAVAAWGLVSRLETVSLMLVLGLTMSLPPWLGHCYGAGNWPRIRALMSIAFQTVIVWQLVLGTVLALAAPWVAGALSSDEAVRDGLTWLIRAMLPSYALLGLCMLVVSASNALGWPLRAMMISFARLFVCYLPCIALGVWLGGEMPYVGLGAALGNALAGSMAWLVFRRSMREMPEQARPGTADTPS</sequence>
<evidence type="ECO:0000256" key="4">
    <source>
        <dbReference type="ARBA" id="ARBA00022692"/>
    </source>
</evidence>
<evidence type="ECO:0000256" key="2">
    <source>
        <dbReference type="ARBA" id="ARBA00022448"/>
    </source>
</evidence>
<dbReference type="PIRSF" id="PIRSF006603">
    <property type="entry name" value="DinF"/>
    <property type="match status" value="1"/>
</dbReference>
<reference evidence="8 9" key="2">
    <citation type="journal article" date="2013" name="PLoS ONE">
        <title>INDIGO - INtegrated Data Warehouse of MIcrobial GenOmes with Examples from the Red Sea Extremophiles.</title>
        <authorList>
            <person name="Alam I."/>
            <person name="Antunes A."/>
            <person name="Kamau A.A."/>
            <person name="Ba Alawi W."/>
            <person name="Kalkatawi M."/>
            <person name="Stingl U."/>
            <person name="Bajic V.B."/>
        </authorList>
    </citation>
    <scope>NUCLEOTIDE SEQUENCE [LARGE SCALE GENOMIC DNA]</scope>
    <source>
        <strain evidence="8 9">E1L3A</strain>
    </source>
</reference>
<keyword evidence="2" id="KW-0813">Transport</keyword>
<feature type="transmembrane region" description="Helical" evidence="7">
    <location>
        <begin position="170"/>
        <end position="193"/>
    </location>
</feature>
<dbReference type="InterPro" id="IPR052031">
    <property type="entry name" value="Membrane_Transporter-Flippase"/>
</dbReference>
<dbReference type="GO" id="GO:0015297">
    <property type="term" value="F:antiporter activity"/>
    <property type="evidence" value="ECO:0007669"/>
    <property type="project" value="InterPro"/>
</dbReference>
<dbReference type="GO" id="GO:0005886">
    <property type="term" value="C:plasma membrane"/>
    <property type="evidence" value="ECO:0007669"/>
    <property type="project" value="UniProtKB-SubCell"/>
</dbReference>
<keyword evidence="6 7" id="KW-0472">Membrane</keyword>